<keyword evidence="5" id="KW-1185">Reference proteome</keyword>
<keyword evidence="2" id="KW-0346">Stress response</keyword>
<dbReference type="AlphaFoldDB" id="A0A5J5FT39"/>
<reference evidence="4 5" key="1">
    <citation type="submission" date="2019-09" db="EMBL/GenBank/DDBJ databases">
        <authorList>
            <person name="Li Y."/>
        </authorList>
    </citation>
    <scope>NUCLEOTIDE SEQUENCE [LARGE SCALE GENOMIC DNA]</scope>
    <source>
        <strain evidence="4 5">L3-3HA</strain>
    </source>
</reference>
<evidence type="ECO:0000313" key="5">
    <source>
        <dbReference type="Proteomes" id="UP000335415"/>
    </source>
</evidence>
<protein>
    <submittedName>
        <fullName evidence="4">Anti-adapter protein</fullName>
    </submittedName>
</protein>
<dbReference type="OrthoDB" id="6418864at2"/>
<dbReference type="GO" id="GO:0005737">
    <property type="term" value="C:cytoplasm"/>
    <property type="evidence" value="ECO:0007669"/>
    <property type="project" value="InterPro"/>
</dbReference>
<sequence length="87" mass="9409">MNNLLSQLLLNLAEKEAAEKELHAKVESLEVLVAAIISTLSREKSAEVIEKIESALADIARNNGGAMKSDLELLSHNIARITSVATR</sequence>
<keyword evidence="3" id="KW-0175">Coiled coil</keyword>
<organism evidence="4 5">
    <name type="scientific">Affinibrenneria salicis</name>
    <dbReference type="NCBI Taxonomy" id="2590031"/>
    <lineage>
        <taxon>Bacteria</taxon>
        <taxon>Pseudomonadati</taxon>
        <taxon>Pseudomonadota</taxon>
        <taxon>Gammaproteobacteria</taxon>
        <taxon>Enterobacterales</taxon>
        <taxon>Pectobacteriaceae</taxon>
        <taxon>Affinibrenneria</taxon>
    </lineage>
</organism>
<gene>
    <name evidence="4" type="ORF">FJU30_20585</name>
</gene>
<dbReference type="Proteomes" id="UP000335415">
    <property type="component" value="Unassembled WGS sequence"/>
</dbReference>
<comment type="caution">
    <text evidence="4">The sequence shown here is derived from an EMBL/GenBank/DDBJ whole genome shotgun (WGS) entry which is preliminary data.</text>
</comment>
<keyword evidence="1" id="KW-0963">Cytoplasm</keyword>
<dbReference type="EMBL" id="VYKJ01000013">
    <property type="protein sequence ID" value="KAA8996611.1"/>
    <property type="molecule type" value="Genomic_DNA"/>
</dbReference>
<evidence type="ECO:0000256" key="1">
    <source>
        <dbReference type="ARBA" id="ARBA00022490"/>
    </source>
</evidence>
<evidence type="ECO:0000256" key="2">
    <source>
        <dbReference type="ARBA" id="ARBA00023016"/>
    </source>
</evidence>
<evidence type="ECO:0000256" key="3">
    <source>
        <dbReference type="ARBA" id="ARBA00023054"/>
    </source>
</evidence>
<dbReference type="Pfam" id="PF10796">
    <property type="entry name" value="Anti-adapt_IraP"/>
    <property type="match status" value="1"/>
</dbReference>
<accession>A0A5J5FT39</accession>
<proteinExistence type="predicted"/>
<name>A0A5J5FT39_9GAMM</name>
<dbReference type="RefSeq" id="WP_150436855.1">
    <property type="nucleotide sequence ID" value="NZ_VYKJ01000013.1"/>
</dbReference>
<dbReference type="InterPro" id="IPR019732">
    <property type="entry name" value="SigmaS_Anti-adapt_IraP"/>
</dbReference>
<evidence type="ECO:0000313" key="4">
    <source>
        <dbReference type="EMBL" id="KAA8996611.1"/>
    </source>
</evidence>